<accession>A0A9P6C504</accession>
<evidence type="ECO:0000259" key="6">
    <source>
        <dbReference type="SMART" id="SM00702"/>
    </source>
</evidence>
<gene>
    <name evidence="7" type="ORF">P691DRAFT_729118</name>
</gene>
<evidence type="ECO:0000256" key="5">
    <source>
        <dbReference type="ARBA" id="ARBA00023004"/>
    </source>
</evidence>
<dbReference type="OrthoDB" id="69177at2759"/>
<keyword evidence="3" id="KW-0223">Dioxygenase</keyword>
<dbReference type="GO" id="GO:0004656">
    <property type="term" value="F:procollagen-proline 4-dioxygenase activity"/>
    <property type="evidence" value="ECO:0007669"/>
    <property type="project" value="TreeGrafter"/>
</dbReference>
<dbReference type="SUPFAM" id="SSF51197">
    <property type="entry name" value="Clavaminate synthase-like"/>
    <property type="match status" value="1"/>
</dbReference>
<dbReference type="PANTHER" id="PTHR10869:SF241">
    <property type="entry name" value="FE2OG DIOXYGENASE DOMAIN-CONTAINING PROTEIN"/>
    <property type="match status" value="1"/>
</dbReference>
<dbReference type="InterPro" id="IPR044862">
    <property type="entry name" value="Pro_4_hyd_alph_FE2OG_OXY"/>
</dbReference>
<evidence type="ECO:0000256" key="2">
    <source>
        <dbReference type="ARBA" id="ARBA00022723"/>
    </source>
</evidence>
<organism evidence="7 8">
    <name type="scientific">Macrolepiota fuliginosa MF-IS2</name>
    <dbReference type="NCBI Taxonomy" id="1400762"/>
    <lineage>
        <taxon>Eukaryota</taxon>
        <taxon>Fungi</taxon>
        <taxon>Dikarya</taxon>
        <taxon>Basidiomycota</taxon>
        <taxon>Agaricomycotina</taxon>
        <taxon>Agaricomycetes</taxon>
        <taxon>Agaricomycetidae</taxon>
        <taxon>Agaricales</taxon>
        <taxon>Agaricineae</taxon>
        <taxon>Agaricaceae</taxon>
        <taxon>Macrolepiota</taxon>
    </lineage>
</organism>
<dbReference type="SMART" id="SM00702">
    <property type="entry name" value="P4Hc"/>
    <property type="match status" value="1"/>
</dbReference>
<protein>
    <recommendedName>
        <fullName evidence="6">Prolyl 4-hydroxylase alpha subunit domain-containing protein</fullName>
    </recommendedName>
</protein>
<dbReference type="GO" id="GO:0031418">
    <property type="term" value="F:L-ascorbic acid binding"/>
    <property type="evidence" value="ECO:0007669"/>
    <property type="project" value="InterPro"/>
</dbReference>
<dbReference type="PANTHER" id="PTHR10869">
    <property type="entry name" value="PROLYL 4-HYDROXYLASE ALPHA SUBUNIT"/>
    <property type="match status" value="1"/>
</dbReference>
<proteinExistence type="predicted"/>
<evidence type="ECO:0000256" key="3">
    <source>
        <dbReference type="ARBA" id="ARBA00022964"/>
    </source>
</evidence>
<keyword evidence="8" id="KW-1185">Reference proteome</keyword>
<evidence type="ECO:0000256" key="1">
    <source>
        <dbReference type="ARBA" id="ARBA00001961"/>
    </source>
</evidence>
<comment type="caution">
    <text evidence="7">The sequence shown here is derived from an EMBL/GenBank/DDBJ whole genome shotgun (WGS) entry which is preliminary data.</text>
</comment>
<dbReference type="Proteomes" id="UP000807342">
    <property type="component" value="Unassembled WGS sequence"/>
</dbReference>
<dbReference type="Gene3D" id="2.60.120.620">
    <property type="entry name" value="q2cbj1_9rhob like domain"/>
    <property type="match status" value="1"/>
</dbReference>
<reference evidence="7" key="1">
    <citation type="submission" date="2020-11" db="EMBL/GenBank/DDBJ databases">
        <authorList>
            <consortium name="DOE Joint Genome Institute"/>
            <person name="Ahrendt S."/>
            <person name="Riley R."/>
            <person name="Andreopoulos W."/>
            <person name="Labutti K."/>
            <person name="Pangilinan J."/>
            <person name="Ruiz-Duenas F.J."/>
            <person name="Barrasa J.M."/>
            <person name="Sanchez-Garcia M."/>
            <person name="Camarero S."/>
            <person name="Miyauchi S."/>
            <person name="Serrano A."/>
            <person name="Linde D."/>
            <person name="Babiker R."/>
            <person name="Drula E."/>
            <person name="Ayuso-Fernandez I."/>
            <person name="Pacheco R."/>
            <person name="Padilla G."/>
            <person name="Ferreira P."/>
            <person name="Barriuso J."/>
            <person name="Kellner H."/>
            <person name="Castanera R."/>
            <person name="Alfaro M."/>
            <person name="Ramirez L."/>
            <person name="Pisabarro A.G."/>
            <person name="Kuo A."/>
            <person name="Tritt A."/>
            <person name="Lipzen A."/>
            <person name="He G."/>
            <person name="Yan M."/>
            <person name="Ng V."/>
            <person name="Cullen D."/>
            <person name="Martin F."/>
            <person name="Rosso M.-N."/>
            <person name="Henrissat B."/>
            <person name="Hibbett D."/>
            <person name="Martinez A.T."/>
            <person name="Grigoriev I.V."/>
        </authorList>
    </citation>
    <scope>NUCLEOTIDE SEQUENCE</scope>
    <source>
        <strain evidence="7">MF-IS2</strain>
    </source>
</reference>
<name>A0A9P6C504_9AGAR</name>
<dbReference type="GO" id="GO:0005783">
    <property type="term" value="C:endoplasmic reticulum"/>
    <property type="evidence" value="ECO:0007669"/>
    <property type="project" value="TreeGrafter"/>
</dbReference>
<feature type="domain" description="Prolyl 4-hydroxylase alpha subunit" evidence="6">
    <location>
        <begin position="23"/>
        <end position="224"/>
    </location>
</feature>
<dbReference type="AlphaFoldDB" id="A0A9P6C504"/>
<evidence type="ECO:0000313" key="8">
    <source>
        <dbReference type="Proteomes" id="UP000807342"/>
    </source>
</evidence>
<keyword evidence="2" id="KW-0479">Metal-binding</keyword>
<dbReference type="EMBL" id="MU151151">
    <property type="protein sequence ID" value="KAF9448733.1"/>
    <property type="molecule type" value="Genomic_DNA"/>
</dbReference>
<evidence type="ECO:0000313" key="7">
    <source>
        <dbReference type="EMBL" id="KAF9448733.1"/>
    </source>
</evidence>
<keyword evidence="5" id="KW-0408">Iron</keyword>
<dbReference type="Pfam" id="PF13640">
    <property type="entry name" value="2OG-FeII_Oxy_3"/>
    <property type="match status" value="1"/>
</dbReference>
<evidence type="ECO:0000256" key="4">
    <source>
        <dbReference type="ARBA" id="ARBA00023002"/>
    </source>
</evidence>
<dbReference type="GO" id="GO:0005506">
    <property type="term" value="F:iron ion binding"/>
    <property type="evidence" value="ECO:0007669"/>
    <property type="project" value="InterPro"/>
</dbReference>
<comment type="cofactor">
    <cofactor evidence="1">
        <name>L-ascorbate</name>
        <dbReference type="ChEBI" id="CHEBI:38290"/>
    </cofactor>
</comment>
<dbReference type="InterPro" id="IPR045054">
    <property type="entry name" value="P4HA-like"/>
</dbReference>
<dbReference type="InterPro" id="IPR006620">
    <property type="entry name" value="Pro_4_hyd_alph"/>
</dbReference>
<sequence>MQSPSDYPVLDFSTTTLPEYSRCYCKVIDDVFSPEDCAALIALAESDNEWEQAAVHYGLGASQNYVDTSYRNSERILRFDHKAAELLFRKLLPYVPELNELKTGTPYSEKIAGVTGLRMHRYKLVGLNERLSFLRYGPGNYFRSHCDGMLQLPDGRKSFVTVQIYLGDEYVQGGATRFWSNNHKRYLDIDPKPGRVLIFQQRELTHSGEDVVQGRKYALRSDLLFVREPLGEEDVDMW</sequence>
<keyword evidence="4" id="KW-0560">Oxidoreductase</keyword>